<keyword evidence="2" id="KW-1185">Reference proteome</keyword>
<organism evidence="1 2">
    <name type="scientific">Ferrimicrobium acidiphilum DSM 19497</name>
    <dbReference type="NCBI Taxonomy" id="1121877"/>
    <lineage>
        <taxon>Bacteria</taxon>
        <taxon>Bacillati</taxon>
        <taxon>Actinomycetota</taxon>
        <taxon>Acidimicrobiia</taxon>
        <taxon>Acidimicrobiales</taxon>
        <taxon>Acidimicrobiaceae</taxon>
        <taxon>Ferrimicrobium</taxon>
    </lineage>
</organism>
<dbReference type="EMBL" id="JXUW01000022">
    <property type="protein sequence ID" value="KJE76083.1"/>
    <property type="molecule type" value="Genomic_DNA"/>
</dbReference>
<dbReference type="AlphaFoldDB" id="A0A0D8FS24"/>
<accession>A0A0D8FS24</accession>
<evidence type="ECO:0000313" key="1">
    <source>
        <dbReference type="EMBL" id="KJE76083.1"/>
    </source>
</evidence>
<evidence type="ECO:0000313" key="2">
    <source>
        <dbReference type="Proteomes" id="UP000032336"/>
    </source>
</evidence>
<reference evidence="1 2" key="1">
    <citation type="submission" date="2015-01" db="EMBL/GenBank/DDBJ databases">
        <title>Draft genome of the acidophilic iron oxidizer Ferrimicrobium acidiphilum strain T23.</title>
        <authorList>
            <person name="Poehlein A."/>
            <person name="Eisen S."/>
            <person name="Schloemann M."/>
            <person name="Johnson B.D."/>
            <person name="Daniel R."/>
            <person name="Muehling M."/>
        </authorList>
    </citation>
    <scope>NUCLEOTIDE SEQUENCE [LARGE SCALE GENOMIC DNA]</scope>
    <source>
        <strain evidence="1 2">T23</strain>
    </source>
</reference>
<sequence>METTGYCGLAQMAGAFGSSPDIAYLSSCFTLERAFLCLGYLRRTNLNLPPGTAPLGLAITVRQEPGQQDLRLGL</sequence>
<dbReference type="Proteomes" id="UP000032336">
    <property type="component" value="Unassembled WGS sequence"/>
</dbReference>
<proteinExistence type="predicted"/>
<comment type="caution">
    <text evidence="1">The sequence shown here is derived from an EMBL/GenBank/DDBJ whole genome shotgun (WGS) entry which is preliminary data.</text>
</comment>
<protein>
    <submittedName>
        <fullName evidence="1">Uncharacterized protein</fullName>
    </submittedName>
</protein>
<gene>
    <name evidence="1" type="ORF">FEAC_21740</name>
</gene>
<name>A0A0D8FS24_9ACTN</name>